<feature type="compositionally biased region" description="Basic and acidic residues" evidence="4">
    <location>
        <begin position="515"/>
        <end position="572"/>
    </location>
</feature>
<proteinExistence type="predicted"/>
<dbReference type="EMBL" id="MU150271">
    <property type="protein sequence ID" value="KAF9462552.1"/>
    <property type="molecule type" value="Genomic_DNA"/>
</dbReference>
<dbReference type="OrthoDB" id="3265210at2759"/>
<evidence type="ECO:0000313" key="7">
    <source>
        <dbReference type="Proteomes" id="UP000807353"/>
    </source>
</evidence>
<dbReference type="SUPFAM" id="SSF54928">
    <property type="entry name" value="RNA-binding domain, RBD"/>
    <property type="match status" value="4"/>
</dbReference>
<feature type="compositionally biased region" description="Basic and acidic residues" evidence="4">
    <location>
        <begin position="318"/>
        <end position="403"/>
    </location>
</feature>
<evidence type="ECO:0000259" key="5">
    <source>
        <dbReference type="PROSITE" id="PS50102"/>
    </source>
</evidence>
<feature type="region of interest" description="Disordered" evidence="4">
    <location>
        <begin position="271"/>
        <end position="572"/>
    </location>
</feature>
<dbReference type="InterPro" id="IPR035979">
    <property type="entry name" value="RBD_domain_sf"/>
</dbReference>
<organism evidence="6 7">
    <name type="scientific">Collybia nuda</name>
    <dbReference type="NCBI Taxonomy" id="64659"/>
    <lineage>
        <taxon>Eukaryota</taxon>
        <taxon>Fungi</taxon>
        <taxon>Dikarya</taxon>
        <taxon>Basidiomycota</taxon>
        <taxon>Agaricomycotina</taxon>
        <taxon>Agaricomycetes</taxon>
        <taxon>Agaricomycetidae</taxon>
        <taxon>Agaricales</taxon>
        <taxon>Tricholomatineae</taxon>
        <taxon>Clitocybaceae</taxon>
        <taxon>Collybia</taxon>
    </lineage>
</organism>
<dbReference type="PANTHER" id="PTHR24012">
    <property type="entry name" value="RNA BINDING PROTEIN"/>
    <property type="match status" value="1"/>
</dbReference>
<evidence type="ECO:0000256" key="4">
    <source>
        <dbReference type="SAM" id="MobiDB-lite"/>
    </source>
</evidence>
<dbReference type="Pfam" id="PF00076">
    <property type="entry name" value="RRM_1"/>
    <property type="match status" value="2"/>
</dbReference>
<sequence length="1380" mass="157413">MHPISRYPLKPHFQHSSLFAKGLPEDIGDDEIRRIFRNFHQILRINIISADNSVGGSWRRLIWGEMKGAKVAQVEFSSIAIAEKAFAVLNLRVIPDSNPPVVLALSPSRDQSPYTLTFSGYPRLVNPIPSHFTDIDLYTLIRRFGALASARVDNTLGGIVQFWNEDDACAAEVSVRSAFARTSRVTLQAYDPRTIKCFNLPPSIDELGLRTLFEQFGYVTSIRVAHNSNGGCGLVSFIKPDEAFNAIQALHGTLLESKELVLRYHEPGTHFEDLAQPTSNGEVAQPKHQLTSTGHQGSANEIKKSSKSTTASSPSVEEAEKAKESAELLESERKRTKMQEQETQRKLEEKMRKEREEAELKEHEAAQKAHKEAELKARKDAEQEALKEAEQKAHEEAEQKAREAILQALRDTQQKTREEAEQKAHKEEELRARKDAEQKALKEAEEVHKEAERKAHEATIKMARDAEHRAREEDEQKARKESELKAREAESIAREATERKAREVEQNAQELEQAMQKERGESERKEAERKAQEAKQREHEEAERKEREAKQKEREEAERKEHEEKERAHLKEEARLKKWAEATKAEQERCHMRDNTRWAQIPWTDKYAIQHVLHAGSEFQKLQFSEGLPLVFESVPWPISESRSRLGPDNITSDNVKAFFASAKTSLKAEQYNKLLEVVHDLFLPDAWRERKALESVMDPSLRQSLGKAGNIVSQAVTPTFADALAIDPLKPHFLNSSLFVKNLPGAIKDEEIRRIFEEFEVLRVLTTRVEEPTAGGGGGKRNRKRKGKKGTKTVQIEFASITAAEKAFAILNLRVNIPGSIPPILLTLSPSPDQSSISEFTGNPRIVKSLPSFFVTDTQLYTFLRPFGPLASAHIDHTLGGVVQFWNDDDACAAEAVIRTVFAGSLKITLQAYDPCNIYCANLCPDVDEPTLRAVFEPFGVITSTRLMRGKGGRNICYGFVGFESPSEASNAMYALQGAILGSKSLTLRYHEPKMSSKPTVQPTLKKEETPTRDEPTSNQFQSGWGGSDKSSDDTAVESSNFCETHEEAKQEYEASRHYEEKLERLHTELSDSHNLRSSERETTESLRSQIKQLEEQVSDLRSTLREAELDRDALRVQSEEWRRKFTITDSRLKIVELEGDRPLWEAAKKKREMKEKEEAEKAEQARRKAELLESERKMRELLEQEKRRVLEDKARKEREEAQRKARERAIAEEKERARAKEAIRLKAWKEATQAEQQRCRLRDANLWGTIGEWANQHALQRVAILSTEFGQTKFSEEMPLTFENVPWPVLEDPMTLGVDDITWDSVEAFFVYAKTTQGVDRYKKFIETIHRLFHPDKWRARRALETVMEETLRKSLERAGNIVSQAITPLWRDTKNGP</sequence>
<evidence type="ECO:0000256" key="3">
    <source>
        <dbReference type="PROSITE-ProRule" id="PRU00176"/>
    </source>
</evidence>
<comment type="caution">
    <text evidence="6">The sequence shown here is derived from an EMBL/GenBank/DDBJ whole genome shotgun (WGS) entry which is preliminary data.</text>
</comment>
<dbReference type="InterPro" id="IPR000504">
    <property type="entry name" value="RRM_dom"/>
</dbReference>
<feature type="domain" description="RRM" evidence="5">
    <location>
        <begin position="16"/>
        <end position="108"/>
    </location>
</feature>
<reference evidence="6" key="1">
    <citation type="submission" date="2020-11" db="EMBL/GenBank/DDBJ databases">
        <authorList>
            <consortium name="DOE Joint Genome Institute"/>
            <person name="Ahrendt S."/>
            <person name="Riley R."/>
            <person name="Andreopoulos W."/>
            <person name="Labutti K."/>
            <person name="Pangilinan J."/>
            <person name="Ruiz-Duenas F.J."/>
            <person name="Barrasa J.M."/>
            <person name="Sanchez-Garcia M."/>
            <person name="Camarero S."/>
            <person name="Miyauchi S."/>
            <person name="Serrano A."/>
            <person name="Linde D."/>
            <person name="Babiker R."/>
            <person name="Drula E."/>
            <person name="Ayuso-Fernandez I."/>
            <person name="Pacheco R."/>
            <person name="Padilla G."/>
            <person name="Ferreira P."/>
            <person name="Barriuso J."/>
            <person name="Kellner H."/>
            <person name="Castanera R."/>
            <person name="Alfaro M."/>
            <person name="Ramirez L."/>
            <person name="Pisabarro A.G."/>
            <person name="Kuo A."/>
            <person name="Tritt A."/>
            <person name="Lipzen A."/>
            <person name="He G."/>
            <person name="Yan M."/>
            <person name="Ng V."/>
            <person name="Cullen D."/>
            <person name="Martin F."/>
            <person name="Rosso M.-N."/>
            <person name="Henrissat B."/>
            <person name="Hibbett D."/>
            <person name="Martinez A.T."/>
            <person name="Grigoriev I.V."/>
        </authorList>
    </citation>
    <scope>NUCLEOTIDE SEQUENCE</scope>
    <source>
        <strain evidence="6">CBS 247.69</strain>
    </source>
</reference>
<feature type="compositionally biased region" description="Basic and acidic residues" evidence="4">
    <location>
        <begin position="1045"/>
        <end position="1086"/>
    </location>
</feature>
<dbReference type="SMART" id="SM00360">
    <property type="entry name" value="RRM"/>
    <property type="match status" value="5"/>
</dbReference>
<name>A0A9P5Y5E7_9AGAR</name>
<dbReference type="InterPro" id="IPR012677">
    <property type="entry name" value="Nucleotide-bd_a/b_plait_sf"/>
</dbReference>
<evidence type="ECO:0000256" key="2">
    <source>
        <dbReference type="ARBA" id="ARBA00022884"/>
    </source>
</evidence>
<keyword evidence="7" id="KW-1185">Reference proteome</keyword>
<feature type="compositionally biased region" description="Basic and acidic residues" evidence="4">
    <location>
        <begin position="412"/>
        <end position="505"/>
    </location>
</feature>
<evidence type="ECO:0000256" key="1">
    <source>
        <dbReference type="ARBA" id="ARBA00022737"/>
    </source>
</evidence>
<gene>
    <name evidence="6" type="ORF">BDZ94DRAFT_1298515</name>
</gene>
<dbReference type="Gene3D" id="3.30.70.330">
    <property type="match status" value="4"/>
</dbReference>
<evidence type="ECO:0000313" key="6">
    <source>
        <dbReference type="EMBL" id="KAF9462552.1"/>
    </source>
</evidence>
<keyword evidence="1" id="KW-0677">Repeat</keyword>
<feature type="compositionally biased region" description="Basic residues" evidence="4">
    <location>
        <begin position="781"/>
        <end position="792"/>
    </location>
</feature>
<keyword evidence="2 3" id="KW-0694">RNA-binding</keyword>
<feature type="domain" description="RRM" evidence="5">
    <location>
        <begin position="193"/>
        <end position="267"/>
    </location>
</feature>
<feature type="region of interest" description="Disordered" evidence="4">
    <location>
        <begin position="772"/>
        <end position="792"/>
    </location>
</feature>
<feature type="compositionally biased region" description="Basic and acidic residues" evidence="4">
    <location>
        <begin position="1006"/>
        <end position="1017"/>
    </location>
</feature>
<protein>
    <recommendedName>
        <fullName evidence="5">RRM domain-containing protein</fullName>
    </recommendedName>
</protein>
<dbReference type="GO" id="GO:0003723">
    <property type="term" value="F:RNA binding"/>
    <property type="evidence" value="ECO:0007669"/>
    <property type="project" value="UniProtKB-UniRule"/>
</dbReference>
<feature type="compositionally biased region" description="Polar residues" evidence="4">
    <location>
        <begin position="276"/>
        <end position="299"/>
    </location>
</feature>
<dbReference type="CDD" id="cd00590">
    <property type="entry name" value="RRM_SF"/>
    <property type="match status" value="3"/>
</dbReference>
<dbReference type="Proteomes" id="UP000807353">
    <property type="component" value="Unassembled WGS sequence"/>
</dbReference>
<feature type="region of interest" description="Disordered" evidence="4">
    <location>
        <begin position="994"/>
        <end position="1089"/>
    </location>
</feature>
<feature type="domain" description="RRM" evidence="5">
    <location>
        <begin position="917"/>
        <end position="994"/>
    </location>
</feature>
<dbReference type="PROSITE" id="PS50102">
    <property type="entry name" value="RRM"/>
    <property type="match status" value="3"/>
</dbReference>
<accession>A0A9P5Y5E7</accession>